<evidence type="ECO:0000256" key="2">
    <source>
        <dbReference type="ARBA" id="ARBA00009666"/>
    </source>
</evidence>
<keyword evidence="3 7" id="KW-0728">SH3 domain</keyword>
<dbReference type="InterPro" id="IPR008942">
    <property type="entry name" value="ENTH_VHS"/>
</dbReference>
<dbReference type="GO" id="GO:0033565">
    <property type="term" value="C:ESCRT-0 complex"/>
    <property type="evidence" value="ECO:0007669"/>
    <property type="project" value="TreeGrafter"/>
</dbReference>
<keyword evidence="4" id="KW-0813">Transport</keyword>
<dbReference type="Proteomes" id="UP000030665">
    <property type="component" value="Unassembled WGS sequence"/>
</dbReference>
<reference evidence="11" key="1">
    <citation type="submission" date="2014-01" db="EMBL/GenBank/DDBJ databases">
        <authorList>
            <person name="Aslett M."/>
        </authorList>
    </citation>
    <scope>NUCLEOTIDE SEQUENCE</scope>
</reference>
<evidence type="ECO:0000256" key="4">
    <source>
        <dbReference type="ARBA" id="ARBA00022448"/>
    </source>
</evidence>
<feature type="region of interest" description="Disordered" evidence="8">
    <location>
        <begin position="1"/>
        <end position="29"/>
    </location>
</feature>
<evidence type="ECO:0000256" key="6">
    <source>
        <dbReference type="ARBA" id="ARBA00022927"/>
    </source>
</evidence>
<keyword evidence="6" id="KW-0653">Protein transport</keyword>
<evidence type="ECO:0000259" key="9">
    <source>
        <dbReference type="PROSITE" id="PS50002"/>
    </source>
</evidence>
<accession>A0A077YYU3</accession>
<dbReference type="CDD" id="cd03568">
    <property type="entry name" value="VHS_STAM"/>
    <property type="match status" value="1"/>
</dbReference>
<dbReference type="InterPro" id="IPR050670">
    <property type="entry name" value="STAM"/>
</dbReference>
<feature type="domain" description="SH3" evidence="9">
    <location>
        <begin position="271"/>
        <end position="330"/>
    </location>
</feature>
<proteinExistence type="inferred from homology"/>
<evidence type="ECO:0000256" key="8">
    <source>
        <dbReference type="SAM" id="MobiDB-lite"/>
    </source>
</evidence>
<evidence type="ECO:0000256" key="1">
    <source>
        <dbReference type="ARBA" id="ARBA00004177"/>
    </source>
</evidence>
<comment type="subcellular location">
    <subcellularLocation>
        <location evidence="1">Endosome</location>
    </subcellularLocation>
</comment>
<evidence type="ECO:0000313" key="12">
    <source>
        <dbReference type="Proteomes" id="UP000030665"/>
    </source>
</evidence>
<dbReference type="SUPFAM" id="SSF50044">
    <property type="entry name" value="SH3-domain"/>
    <property type="match status" value="1"/>
</dbReference>
<evidence type="ECO:0000313" key="11">
    <source>
        <dbReference type="EMBL" id="CDW52924.1"/>
    </source>
</evidence>
<dbReference type="SMART" id="SM00326">
    <property type="entry name" value="SH3"/>
    <property type="match status" value="1"/>
</dbReference>
<dbReference type="Pfam" id="PF00018">
    <property type="entry name" value="SH3_1"/>
    <property type="match status" value="1"/>
</dbReference>
<dbReference type="PRINTS" id="PR00452">
    <property type="entry name" value="SH3DOMAIN"/>
</dbReference>
<protein>
    <submittedName>
        <fullName evidence="11">VHS and SH3 9 domain containing protein</fullName>
    </submittedName>
</protein>
<dbReference type="GO" id="GO:0043328">
    <property type="term" value="P:protein transport to vacuole involved in ubiquitin-dependent protein catabolic process via the multivesicular body sorting pathway"/>
    <property type="evidence" value="ECO:0007669"/>
    <property type="project" value="TreeGrafter"/>
</dbReference>
<dbReference type="Gene3D" id="1.20.5.1940">
    <property type="match status" value="1"/>
</dbReference>
<dbReference type="OrthoDB" id="10068368at2759"/>
<sequence>MAVLKGTPLRLAKPGNDARNVKKDMPNLSANNTAESDLKDLLGSALQGSAGMPLSLFGITANPFDELVGKYFNLRSIANRLCLHAERATSEKLTSPNWGLILDVCDRVNNGDAQTASDCALCLRKRLNHRDPHVVALALCLIDSCVNNCGQKFKSEVCSKEFVAELLAKATGSNRAVADRVRSLIRRWSQETGSDGSMEPIQSLYSELKREGYEFPAPKEKKKGSGAFDINAFKQEEEDLAKAIQLSLKDQQVTTNQASVQKLNTISSESTVRTTVKALYDFEAVEDNELSFQAGEYITLIDDSDPNWWRGSSHRGDGLFPASFVTRDLGAFVERQSGFPEENKKSVSFDENVFVASIQPEKAVEIDEVATKQLSPFFNLSFAKLDKCLIMLQETDPTGERPDPPELLQLERKQFHSSLVVRLLLYLSLGECHAMSDLIDKELSEIDQQHNRLTEANVRLMDAMNLYDFAMSESSMPVTHVATQGQYSSSIGPVRQEMLPQGNFATVDNVGVAQQNLPG</sequence>
<evidence type="ECO:0000256" key="3">
    <source>
        <dbReference type="ARBA" id="ARBA00022443"/>
    </source>
</evidence>
<evidence type="ECO:0000256" key="5">
    <source>
        <dbReference type="ARBA" id="ARBA00022753"/>
    </source>
</evidence>
<dbReference type="InterPro" id="IPR002014">
    <property type="entry name" value="VHS_dom"/>
</dbReference>
<keyword evidence="5" id="KW-0967">Endosome</keyword>
<organism evidence="11 12">
    <name type="scientific">Trichuris trichiura</name>
    <name type="common">Whipworm</name>
    <name type="synonym">Trichocephalus trichiurus</name>
    <dbReference type="NCBI Taxonomy" id="36087"/>
    <lineage>
        <taxon>Eukaryota</taxon>
        <taxon>Metazoa</taxon>
        <taxon>Ecdysozoa</taxon>
        <taxon>Nematoda</taxon>
        <taxon>Enoplea</taxon>
        <taxon>Dorylaimia</taxon>
        <taxon>Trichinellida</taxon>
        <taxon>Trichuridae</taxon>
        <taxon>Trichuris</taxon>
    </lineage>
</organism>
<dbReference type="STRING" id="36087.A0A077YYU3"/>
<dbReference type="EMBL" id="HG805834">
    <property type="protein sequence ID" value="CDW52924.1"/>
    <property type="molecule type" value="Genomic_DNA"/>
</dbReference>
<dbReference type="Gene3D" id="2.30.30.40">
    <property type="entry name" value="SH3 Domains"/>
    <property type="match status" value="1"/>
</dbReference>
<dbReference type="SUPFAM" id="SSF48464">
    <property type="entry name" value="ENTH/VHS domain"/>
    <property type="match status" value="1"/>
</dbReference>
<reference evidence="11" key="2">
    <citation type="submission" date="2014-03" db="EMBL/GenBank/DDBJ databases">
        <title>The whipworm genome and dual-species transcriptomics of an intimate host-pathogen interaction.</title>
        <authorList>
            <person name="Foth B.J."/>
            <person name="Tsai I.J."/>
            <person name="Reid A.J."/>
            <person name="Bancroft A.J."/>
            <person name="Nichol S."/>
            <person name="Tracey A."/>
            <person name="Holroyd N."/>
            <person name="Cotton J.A."/>
            <person name="Stanley E.J."/>
            <person name="Zarowiecki M."/>
            <person name="Liu J.Z."/>
            <person name="Huckvale T."/>
            <person name="Cooper P.J."/>
            <person name="Grencis R.K."/>
            <person name="Berriman M."/>
        </authorList>
    </citation>
    <scope>NUCLEOTIDE SEQUENCE [LARGE SCALE GENOMIC DNA]</scope>
</reference>
<dbReference type="InterPro" id="IPR003903">
    <property type="entry name" value="UIM_dom"/>
</dbReference>
<dbReference type="InterPro" id="IPR001452">
    <property type="entry name" value="SH3_domain"/>
</dbReference>
<dbReference type="SMART" id="SM00288">
    <property type="entry name" value="VHS"/>
    <property type="match status" value="1"/>
</dbReference>
<dbReference type="PANTHER" id="PTHR45929">
    <property type="entry name" value="JAK PATHWAY SIGNAL TRANSDUCTION ADAPTOR MOLECULE"/>
    <property type="match status" value="1"/>
</dbReference>
<comment type="similarity">
    <text evidence="2">Belongs to the STAM family.</text>
</comment>
<dbReference type="PROSITE" id="PS50179">
    <property type="entry name" value="VHS"/>
    <property type="match status" value="1"/>
</dbReference>
<dbReference type="Pfam" id="PF00790">
    <property type="entry name" value="VHS"/>
    <property type="match status" value="1"/>
</dbReference>
<feature type="domain" description="VHS" evidence="10">
    <location>
        <begin position="88"/>
        <end position="216"/>
    </location>
</feature>
<dbReference type="GO" id="GO:0035091">
    <property type="term" value="F:phosphatidylinositol binding"/>
    <property type="evidence" value="ECO:0007669"/>
    <property type="project" value="InterPro"/>
</dbReference>
<evidence type="ECO:0000256" key="7">
    <source>
        <dbReference type="PROSITE-ProRule" id="PRU00192"/>
    </source>
</evidence>
<dbReference type="PROSITE" id="PS50330">
    <property type="entry name" value="UIM"/>
    <property type="match status" value="1"/>
</dbReference>
<dbReference type="PANTHER" id="PTHR45929:SF3">
    <property type="entry name" value="JAK PATHWAY SIGNAL TRANSDUCTION ADAPTOR MOLECULE"/>
    <property type="match status" value="1"/>
</dbReference>
<evidence type="ECO:0000259" key="10">
    <source>
        <dbReference type="PROSITE" id="PS50179"/>
    </source>
</evidence>
<gene>
    <name evidence="11" type="ORF">TTRE_0000118601</name>
</gene>
<dbReference type="InterPro" id="IPR036028">
    <property type="entry name" value="SH3-like_dom_sf"/>
</dbReference>
<name>A0A077YYU3_TRITR</name>
<keyword evidence="12" id="KW-1185">Reference proteome</keyword>
<dbReference type="GO" id="GO:0043130">
    <property type="term" value="F:ubiquitin binding"/>
    <property type="evidence" value="ECO:0007669"/>
    <property type="project" value="InterPro"/>
</dbReference>
<dbReference type="PROSITE" id="PS50002">
    <property type="entry name" value="SH3"/>
    <property type="match status" value="1"/>
</dbReference>
<dbReference type="Gene3D" id="1.25.40.90">
    <property type="match status" value="1"/>
</dbReference>
<dbReference type="AlphaFoldDB" id="A0A077YYU3"/>